<feature type="transmembrane region" description="Helical" evidence="1">
    <location>
        <begin position="156"/>
        <end position="175"/>
    </location>
</feature>
<reference evidence="2" key="1">
    <citation type="submission" date="2020-10" db="EMBL/GenBank/DDBJ databases">
        <authorList>
            <person name="Castelo-Branco R."/>
            <person name="Eusebio N."/>
            <person name="Adriana R."/>
            <person name="Vieira A."/>
            <person name="Brugerolle De Fraissinette N."/>
            <person name="Rezende De Castro R."/>
            <person name="Schneider M.P."/>
            <person name="Vasconcelos V."/>
            <person name="Leao P.N."/>
        </authorList>
    </citation>
    <scope>NUCLEOTIDE SEQUENCE</scope>
    <source>
        <strain evidence="2">LEGE 07310</strain>
    </source>
</reference>
<evidence type="ECO:0000256" key="1">
    <source>
        <dbReference type="SAM" id="Phobius"/>
    </source>
</evidence>
<dbReference type="PANTHER" id="PTHR40057">
    <property type="entry name" value="SLR1162 PROTEIN"/>
    <property type="match status" value="1"/>
</dbReference>
<evidence type="ECO:0000313" key="2">
    <source>
        <dbReference type="EMBL" id="MBE9079347.1"/>
    </source>
</evidence>
<sequence>MTYETRPDNKSQHVTAVISHLVKPERQQDYEQWLHDVSAVAQQFEGHSGVSFVRPQDPAYPEYAILLKFDEYKNLKQWMDSPVRQRWIEKAQPLVQKGQDVQILTGFETWFTLPGKLVKHPPKRYKMAILTALSVLIVAQLLGYLLGPLLQPLPPLLRALILTTLTVFLLTYVVMPRVTRLFYRWLYPKLSGQP</sequence>
<organism evidence="2 3">
    <name type="scientific">Vasconcelosia minhoensis LEGE 07310</name>
    <dbReference type="NCBI Taxonomy" id="915328"/>
    <lineage>
        <taxon>Bacteria</taxon>
        <taxon>Bacillati</taxon>
        <taxon>Cyanobacteriota</taxon>
        <taxon>Cyanophyceae</taxon>
        <taxon>Nodosilineales</taxon>
        <taxon>Cymatolegaceae</taxon>
        <taxon>Vasconcelosia</taxon>
        <taxon>Vasconcelosia minhoensis</taxon>
    </lineage>
</organism>
<evidence type="ECO:0000313" key="3">
    <source>
        <dbReference type="Proteomes" id="UP000636505"/>
    </source>
</evidence>
<name>A0A8J7AZM4_9CYAN</name>
<accession>A0A8J7AZM4</accession>
<dbReference type="Gene3D" id="3.30.70.100">
    <property type="match status" value="1"/>
</dbReference>
<protein>
    <submittedName>
        <fullName evidence="2">Antibiotic biosynthesis monooxygenase</fullName>
    </submittedName>
</protein>
<keyword evidence="2" id="KW-0503">Monooxygenase</keyword>
<dbReference type="Proteomes" id="UP000636505">
    <property type="component" value="Unassembled WGS sequence"/>
</dbReference>
<dbReference type="SUPFAM" id="SSF54909">
    <property type="entry name" value="Dimeric alpha+beta barrel"/>
    <property type="match status" value="1"/>
</dbReference>
<feature type="transmembrane region" description="Helical" evidence="1">
    <location>
        <begin position="127"/>
        <end position="150"/>
    </location>
</feature>
<keyword evidence="1" id="KW-1133">Transmembrane helix</keyword>
<dbReference type="RefSeq" id="WP_193910217.1">
    <property type="nucleotide sequence ID" value="NZ_JADEXG010000053.1"/>
</dbReference>
<dbReference type="InterPro" id="IPR038762">
    <property type="entry name" value="ABM_predict"/>
</dbReference>
<dbReference type="InterPro" id="IPR011008">
    <property type="entry name" value="Dimeric_a/b-barrel"/>
</dbReference>
<dbReference type="EMBL" id="JADEXG010000053">
    <property type="protein sequence ID" value="MBE9079347.1"/>
    <property type="molecule type" value="Genomic_DNA"/>
</dbReference>
<proteinExistence type="predicted"/>
<gene>
    <name evidence="2" type="ORF">IQ241_18945</name>
</gene>
<comment type="caution">
    <text evidence="2">The sequence shown here is derived from an EMBL/GenBank/DDBJ whole genome shotgun (WGS) entry which is preliminary data.</text>
</comment>
<keyword evidence="1" id="KW-0812">Transmembrane</keyword>
<keyword evidence="3" id="KW-1185">Reference proteome</keyword>
<dbReference type="GO" id="GO:0004497">
    <property type="term" value="F:monooxygenase activity"/>
    <property type="evidence" value="ECO:0007669"/>
    <property type="project" value="UniProtKB-KW"/>
</dbReference>
<dbReference type="PANTHER" id="PTHR40057:SF1">
    <property type="entry name" value="SLR1162 PROTEIN"/>
    <property type="match status" value="1"/>
</dbReference>
<keyword evidence="1" id="KW-0472">Membrane</keyword>
<keyword evidence="2" id="KW-0560">Oxidoreductase</keyword>
<dbReference type="AlphaFoldDB" id="A0A8J7AZM4"/>